<protein>
    <submittedName>
        <fullName evidence="3">Protoporphyrinogen oxidase</fullName>
    </submittedName>
</protein>
<dbReference type="InterPro" id="IPR002937">
    <property type="entry name" value="Amino_oxidase"/>
</dbReference>
<evidence type="ECO:0000313" key="5">
    <source>
        <dbReference type="Proteomes" id="UP000295506"/>
    </source>
</evidence>
<proteinExistence type="predicted"/>
<dbReference type="EMBL" id="CP014206">
    <property type="protein sequence ID" value="AMK11350.1"/>
    <property type="molecule type" value="Genomic_DNA"/>
</dbReference>
<reference evidence="2 4" key="1">
    <citation type="journal article" date="2016" name="Front. Microbiol.">
        <title>Genome Sequence of the Piezophilic, Mesophilic Sulfate-Reducing Bacterium Desulfovibrio indicus J2T.</title>
        <authorList>
            <person name="Cao J."/>
            <person name="Maignien L."/>
            <person name="Shao Z."/>
            <person name="Alain K."/>
            <person name="Jebbar M."/>
        </authorList>
    </citation>
    <scope>NUCLEOTIDE SEQUENCE [LARGE SCALE GENOMIC DNA]</scope>
    <source>
        <strain evidence="2 4">J2</strain>
    </source>
</reference>
<dbReference type="RefSeq" id="WP_066802887.1">
    <property type="nucleotide sequence ID" value="NZ_CP014206.1"/>
</dbReference>
<feature type="domain" description="Amine oxidase" evidence="1">
    <location>
        <begin position="22"/>
        <end position="298"/>
    </location>
</feature>
<evidence type="ECO:0000259" key="1">
    <source>
        <dbReference type="Pfam" id="PF01593"/>
    </source>
</evidence>
<gene>
    <name evidence="2" type="ORF">AWY79_09595</name>
    <name evidence="3" type="ORF">EDC59_10331</name>
</gene>
<dbReference type="GO" id="GO:0008767">
    <property type="term" value="F:UDP-galactopyranose mutase activity"/>
    <property type="evidence" value="ECO:0007669"/>
    <property type="project" value="TreeGrafter"/>
</dbReference>
<sequence length="448" mass="51245">MPTSSYSGGIDRDIAVIGAGPAGLACAYTLQEQGVVPVVLEKDATYAGLCGSFERDGYTFDKFIHAAFSKETWVNRIFAEATDFETHNNFAITNYWSRHWVTHPIITNLAPLPFSVKSRCILDFIKRGRRPRSDDHNYEQWLRAQYGDYYVDNFPLKYTRKYWTVEAAELEDKWVGSRLYNPSLKEVMVGALSRNPPQKHYFNEVRYPVRGGFQSFFSHLAQSVDILYDHTIVRLDARSRKITFDTGETAQYETIFSSMPLPELCKATPDLPREITSACDRLSATSGVIVSLGLKSSPRFSGLYFYIYDEDILPARVYSPSRLSSSTTPDKRHSLQAEIYFSPKKLRRDSFEALLEHTIAKLDAMDVIDKRDVDFTDVRPIPYANVIFTPEIYEAREAVIGFYRKNNIIPMGRFGEWDYFWSDQSLLSGRNNALSWLRSREAVQGGKG</sequence>
<dbReference type="PANTHER" id="PTHR21197:SF0">
    <property type="entry name" value="UDP-GALACTOPYRANOSE MUTASE"/>
    <property type="match status" value="1"/>
</dbReference>
<accession>A0A126QMP0</accession>
<dbReference type="SUPFAM" id="SSF51905">
    <property type="entry name" value="FAD/NAD(P)-binding domain"/>
    <property type="match status" value="1"/>
</dbReference>
<dbReference type="GO" id="GO:0005829">
    <property type="term" value="C:cytosol"/>
    <property type="evidence" value="ECO:0007669"/>
    <property type="project" value="TreeGrafter"/>
</dbReference>
<keyword evidence="4" id="KW-1185">Reference proteome</keyword>
<dbReference type="PRINTS" id="PR00411">
    <property type="entry name" value="PNDRDTASEI"/>
</dbReference>
<evidence type="ECO:0000313" key="2">
    <source>
        <dbReference type="EMBL" id="AMK11350.1"/>
    </source>
</evidence>
<organism evidence="3 5">
    <name type="scientific">Pseudodesulfovibrio indicus</name>
    <dbReference type="NCBI Taxonomy" id="1716143"/>
    <lineage>
        <taxon>Bacteria</taxon>
        <taxon>Pseudomonadati</taxon>
        <taxon>Thermodesulfobacteriota</taxon>
        <taxon>Desulfovibrionia</taxon>
        <taxon>Desulfovibrionales</taxon>
        <taxon>Desulfovibrionaceae</taxon>
    </lineage>
</organism>
<dbReference type="Gene3D" id="3.50.50.60">
    <property type="entry name" value="FAD/NAD(P)-binding domain"/>
    <property type="match status" value="1"/>
</dbReference>
<dbReference type="PANTHER" id="PTHR21197">
    <property type="entry name" value="UDP-GALACTOPYRANOSE MUTASE"/>
    <property type="match status" value="1"/>
</dbReference>
<dbReference type="EMBL" id="SOBK01000003">
    <property type="protein sequence ID" value="TDT89737.1"/>
    <property type="molecule type" value="Genomic_DNA"/>
</dbReference>
<dbReference type="GO" id="GO:0016491">
    <property type="term" value="F:oxidoreductase activity"/>
    <property type="evidence" value="ECO:0007669"/>
    <property type="project" value="InterPro"/>
</dbReference>
<dbReference type="Pfam" id="PF01593">
    <property type="entry name" value="Amino_oxidase"/>
    <property type="match status" value="1"/>
</dbReference>
<dbReference type="InterPro" id="IPR036188">
    <property type="entry name" value="FAD/NAD-bd_sf"/>
</dbReference>
<dbReference type="OrthoDB" id="9777740at2"/>
<name>A0A126QMP0_9BACT</name>
<reference evidence="3 5" key="2">
    <citation type="submission" date="2019-03" db="EMBL/GenBank/DDBJ databases">
        <title>Genomic Encyclopedia of Type Strains, Phase IV (KMG-IV): sequencing the most valuable type-strain genomes for metagenomic binning, comparative biology and taxonomic classification.</title>
        <authorList>
            <person name="Goeker M."/>
        </authorList>
    </citation>
    <scope>NUCLEOTIDE SEQUENCE [LARGE SCALE GENOMIC DNA]</scope>
    <source>
        <strain evidence="3 5">DSM 101483</strain>
    </source>
</reference>
<dbReference type="Proteomes" id="UP000055611">
    <property type="component" value="Chromosome"/>
</dbReference>
<evidence type="ECO:0000313" key="3">
    <source>
        <dbReference type="EMBL" id="TDT89737.1"/>
    </source>
</evidence>
<dbReference type="GO" id="GO:0050660">
    <property type="term" value="F:flavin adenine dinucleotide binding"/>
    <property type="evidence" value="ECO:0007669"/>
    <property type="project" value="TreeGrafter"/>
</dbReference>
<dbReference type="KEGG" id="dej:AWY79_09595"/>
<dbReference type="Proteomes" id="UP000295506">
    <property type="component" value="Unassembled WGS sequence"/>
</dbReference>
<dbReference type="AlphaFoldDB" id="A0A126QMP0"/>
<evidence type="ECO:0000313" key="4">
    <source>
        <dbReference type="Proteomes" id="UP000055611"/>
    </source>
</evidence>